<name>A0A7X4YPQ2_9BACL</name>
<sequence length="51" mass="5418">MKYKTIIFIVPVLVSVELLIGEKSGPAFAQAGTGLRSDETDFTVPSPAIPL</sequence>
<dbReference type="RefSeq" id="WP_161697003.1">
    <property type="nucleotide sequence ID" value="NZ_JAAAMU010000004.1"/>
</dbReference>
<reference evidence="1 2" key="1">
    <citation type="submission" date="2020-01" db="EMBL/GenBank/DDBJ databases">
        <title>Paenibacillus soybeanensis sp. nov. isolated from the nodules of soybean (Glycine max(L.) Merr).</title>
        <authorList>
            <person name="Wang H."/>
        </authorList>
    </citation>
    <scope>NUCLEOTIDE SEQUENCE [LARGE SCALE GENOMIC DNA]</scope>
    <source>
        <strain evidence="1 2">DSM 23054</strain>
    </source>
</reference>
<dbReference type="AlphaFoldDB" id="A0A7X4YPQ2"/>
<gene>
    <name evidence="1" type="ORF">GT003_09955</name>
</gene>
<dbReference type="EMBL" id="JAAAMU010000004">
    <property type="protein sequence ID" value="NBC69314.1"/>
    <property type="molecule type" value="Genomic_DNA"/>
</dbReference>
<comment type="caution">
    <text evidence="1">The sequence shown here is derived from an EMBL/GenBank/DDBJ whole genome shotgun (WGS) entry which is preliminary data.</text>
</comment>
<accession>A0A7X4YPQ2</accession>
<keyword evidence="2" id="KW-1185">Reference proteome</keyword>
<evidence type="ECO:0000313" key="2">
    <source>
        <dbReference type="Proteomes" id="UP000558113"/>
    </source>
</evidence>
<evidence type="ECO:0000313" key="1">
    <source>
        <dbReference type="EMBL" id="NBC69314.1"/>
    </source>
</evidence>
<proteinExistence type="predicted"/>
<dbReference type="Proteomes" id="UP000558113">
    <property type="component" value="Unassembled WGS sequence"/>
</dbReference>
<organism evidence="1 2">
    <name type="scientific">Paenibacillus sacheonensis</name>
    <dbReference type="NCBI Taxonomy" id="742054"/>
    <lineage>
        <taxon>Bacteria</taxon>
        <taxon>Bacillati</taxon>
        <taxon>Bacillota</taxon>
        <taxon>Bacilli</taxon>
        <taxon>Bacillales</taxon>
        <taxon>Paenibacillaceae</taxon>
        <taxon>Paenibacillus</taxon>
    </lineage>
</organism>
<protein>
    <submittedName>
        <fullName evidence="1">Uncharacterized protein</fullName>
    </submittedName>
</protein>